<organism evidence="3">
    <name type="scientific">Dyadobacter sp. 676</name>
    <dbReference type="NCBI Taxonomy" id="3088362"/>
    <lineage>
        <taxon>Bacteria</taxon>
        <taxon>Pseudomonadati</taxon>
        <taxon>Bacteroidota</taxon>
        <taxon>Cytophagia</taxon>
        <taxon>Cytophagales</taxon>
        <taxon>Spirosomataceae</taxon>
        <taxon>Dyadobacter</taxon>
    </lineage>
</organism>
<dbReference type="EMBL" id="CP159289">
    <property type="protein sequence ID" value="XCH24616.1"/>
    <property type="molecule type" value="Genomic_DNA"/>
</dbReference>
<dbReference type="AlphaFoldDB" id="A0AAU8FK70"/>
<keyword evidence="1" id="KW-0732">Signal</keyword>
<evidence type="ECO:0000313" key="3">
    <source>
        <dbReference type="EMBL" id="XCH24616.1"/>
    </source>
</evidence>
<dbReference type="RefSeq" id="WP_353719931.1">
    <property type="nucleotide sequence ID" value="NZ_CP159289.1"/>
</dbReference>
<protein>
    <submittedName>
        <fullName evidence="3">Porin family protein</fullName>
    </submittedName>
</protein>
<evidence type="ECO:0000259" key="2">
    <source>
        <dbReference type="Pfam" id="PF13568"/>
    </source>
</evidence>
<sequence length="251" mass="27323">MLIKLPYILALASLLALPAGSAAQTDDKLTFHARAGVAVGGATPIGMPASIRKIESYDPGFLPSLEAGLGYRFSRKFGVAAAIRFEQKGMTTEARVKGYYTTFNEGSNGDHDSVTGYFTGDVETKVRNRYLTVPLHLTYQPAGRFVLKAGGFVSLSVSKRFTGSARDGYLRNETPVGEREDIDVASYDFSGNVRRIDAGAEIGADCHFASRLYASANLSYALTPLMERHFKSIGFGLHNIYLNLGIGYRFH</sequence>
<name>A0AAU8FK70_9BACT</name>
<feature type="chain" id="PRO_5043661322" evidence="1">
    <location>
        <begin position="23"/>
        <end position="251"/>
    </location>
</feature>
<dbReference type="Pfam" id="PF13568">
    <property type="entry name" value="OMP_b-brl_2"/>
    <property type="match status" value="1"/>
</dbReference>
<evidence type="ECO:0000256" key="1">
    <source>
        <dbReference type="SAM" id="SignalP"/>
    </source>
</evidence>
<accession>A0AAU8FK70</accession>
<reference evidence="3" key="1">
    <citation type="submission" date="2024-06" db="EMBL/GenBank/DDBJ databases">
        <title>Sequencing and assembly of the genome of Dyadobacter sp. strain 676, a symbiont of Cyamopsis tetragonoloba.</title>
        <authorList>
            <person name="Guro P."/>
            <person name="Sazanova A."/>
            <person name="Kuznetsova I."/>
            <person name="Belimov A."/>
            <person name="Safronova V."/>
        </authorList>
    </citation>
    <scope>NUCLEOTIDE SEQUENCE</scope>
    <source>
        <strain evidence="3">676</strain>
    </source>
</reference>
<feature type="domain" description="Outer membrane protein beta-barrel" evidence="2">
    <location>
        <begin position="23"/>
        <end position="225"/>
    </location>
</feature>
<feature type="signal peptide" evidence="1">
    <location>
        <begin position="1"/>
        <end position="22"/>
    </location>
</feature>
<dbReference type="InterPro" id="IPR025665">
    <property type="entry name" value="Beta-barrel_OMP_2"/>
</dbReference>
<proteinExistence type="predicted"/>
<gene>
    <name evidence="3" type="ORF">ABV298_30710</name>
</gene>